<proteinExistence type="predicted"/>
<accession>A0A438D524</accession>
<dbReference type="Proteomes" id="UP000288805">
    <property type="component" value="Unassembled WGS sequence"/>
</dbReference>
<evidence type="ECO:0000313" key="2">
    <source>
        <dbReference type="Proteomes" id="UP000288805"/>
    </source>
</evidence>
<organism evidence="1 2">
    <name type="scientific">Vitis vinifera</name>
    <name type="common">Grape</name>
    <dbReference type="NCBI Taxonomy" id="29760"/>
    <lineage>
        <taxon>Eukaryota</taxon>
        <taxon>Viridiplantae</taxon>
        <taxon>Streptophyta</taxon>
        <taxon>Embryophyta</taxon>
        <taxon>Tracheophyta</taxon>
        <taxon>Spermatophyta</taxon>
        <taxon>Magnoliopsida</taxon>
        <taxon>eudicotyledons</taxon>
        <taxon>Gunneridae</taxon>
        <taxon>Pentapetalae</taxon>
        <taxon>rosids</taxon>
        <taxon>Vitales</taxon>
        <taxon>Vitaceae</taxon>
        <taxon>Viteae</taxon>
        <taxon>Vitis</taxon>
    </lineage>
</organism>
<name>A0A438D524_VITVI</name>
<dbReference type="AlphaFoldDB" id="A0A438D524"/>
<comment type="caution">
    <text evidence="1">The sequence shown here is derived from an EMBL/GenBank/DDBJ whole genome shotgun (WGS) entry which is preliminary data.</text>
</comment>
<sequence>MSSMIGKGKILLKLTLGKVLTSSDVLHVPDIHWNLGLVFLHGKTGVRIMFDYDKLV</sequence>
<gene>
    <name evidence="1" type="ORF">CK203_097795</name>
</gene>
<reference evidence="1 2" key="1">
    <citation type="journal article" date="2018" name="PLoS Genet.">
        <title>Population sequencing reveals clonal diversity and ancestral inbreeding in the grapevine cultivar Chardonnay.</title>
        <authorList>
            <person name="Roach M.J."/>
            <person name="Johnson D.L."/>
            <person name="Bohlmann J."/>
            <person name="van Vuuren H.J."/>
            <person name="Jones S.J."/>
            <person name="Pretorius I.S."/>
            <person name="Schmidt S.A."/>
            <person name="Borneman A.R."/>
        </authorList>
    </citation>
    <scope>NUCLEOTIDE SEQUENCE [LARGE SCALE GENOMIC DNA]</scope>
    <source>
        <strain evidence="2">cv. Chardonnay</strain>
        <tissue evidence="1">Leaf</tissue>
    </source>
</reference>
<dbReference type="EMBL" id="QGNW01001794">
    <property type="protein sequence ID" value="RVW30544.1"/>
    <property type="molecule type" value="Genomic_DNA"/>
</dbReference>
<evidence type="ECO:0000313" key="1">
    <source>
        <dbReference type="EMBL" id="RVW30544.1"/>
    </source>
</evidence>
<protein>
    <submittedName>
        <fullName evidence="1">Uncharacterized protein</fullName>
    </submittedName>
</protein>